<organism evidence="5 6">
    <name type="scientific">Mizuhopecten yessoensis</name>
    <name type="common">Japanese scallop</name>
    <name type="synonym">Patinopecten yessoensis</name>
    <dbReference type="NCBI Taxonomy" id="6573"/>
    <lineage>
        <taxon>Eukaryota</taxon>
        <taxon>Metazoa</taxon>
        <taxon>Spiralia</taxon>
        <taxon>Lophotrochozoa</taxon>
        <taxon>Mollusca</taxon>
        <taxon>Bivalvia</taxon>
        <taxon>Autobranchia</taxon>
        <taxon>Pteriomorphia</taxon>
        <taxon>Pectinida</taxon>
        <taxon>Pectinoidea</taxon>
        <taxon>Pectinidae</taxon>
        <taxon>Mizuhopecten</taxon>
    </lineage>
</organism>
<dbReference type="CDD" id="cd05804">
    <property type="entry name" value="StaR_like"/>
    <property type="match status" value="1"/>
</dbReference>
<evidence type="ECO:0000256" key="3">
    <source>
        <dbReference type="ARBA" id="ARBA00022737"/>
    </source>
</evidence>
<dbReference type="AlphaFoldDB" id="A0A210QYP3"/>
<comment type="similarity">
    <text evidence="1">Belongs to the TTC38 family.</text>
</comment>
<gene>
    <name evidence="5" type="ORF">KP79_PYT24066</name>
</gene>
<dbReference type="PANTHER" id="PTHR16263">
    <property type="entry name" value="TETRATRICOPEPTIDE REPEAT PROTEIN 38"/>
    <property type="match status" value="1"/>
</dbReference>
<dbReference type="Gene3D" id="1.25.40.10">
    <property type="entry name" value="Tetratricopeptide repeat domain"/>
    <property type="match status" value="1"/>
</dbReference>
<keyword evidence="6" id="KW-1185">Reference proteome</keyword>
<name>A0A210QYP3_MIZYE</name>
<evidence type="ECO:0000256" key="2">
    <source>
        <dbReference type="ARBA" id="ARBA00019992"/>
    </source>
</evidence>
<protein>
    <recommendedName>
        <fullName evidence="2">Tetratricopeptide repeat protein 38</fullName>
    </recommendedName>
</protein>
<reference evidence="5 6" key="1">
    <citation type="journal article" date="2017" name="Nat. Ecol. Evol.">
        <title>Scallop genome provides insights into evolution of bilaterian karyotype and development.</title>
        <authorList>
            <person name="Wang S."/>
            <person name="Zhang J."/>
            <person name="Jiao W."/>
            <person name="Li J."/>
            <person name="Xun X."/>
            <person name="Sun Y."/>
            <person name="Guo X."/>
            <person name="Huan P."/>
            <person name="Dong B."/>
            <person name="Zhang L."/>
            <person name="Hu X."/>
            <person name="Sun X."/>
            <person name="Wang J."/>
            <person name="Zhao C."/>
            <person name="Wang Y."/>
            <person name="Wang D."/>
            <person name="Huang X."/>
            <person name="Wang R."/>
            <person name="Lv J."/>
            <person name="Li Y."/>
            <person name="Zhang Z."/>
            <person name="Liu B."/>
            <person name="Lu W."/>
            <person name="Hui Y."/>
            <person name="Liang J."/>
            <person name="Zhou Z."/>
            <person name="Hou R."/>
            <person name="Li X."/>
            <person name="Liu Y."/>
            <person name="Li H."/>
            <person name="Ning X."/>
            <person name="Lin Y."/>
            <person name="Zhao L."/>
            <person name="Xing Q."/>
            <person name="Dou J."/>
            <person name="Li Y."/>
            <person name="Mao J."/>
            <person name="Guo H."/>
            <person name="Dou H."/>
            <person name="Li T."/>
            <person name="Mu C."/>
            <person name="Jiang W."/>
            <person name="Fu Q."/>
            <person name="Fu X."/>
            <person name="Miao Y."/>
            <person name="Liu J."/>
            <person name="Yu Q."/>
            <person name="Li R."/>
            <person name="Liao H."/>
            <person name="Li X."/>
            <person name="Kong Y."/>
            <person name="Jiang Z."/>
            <person name="Chourrout D."/>
            <person name="Li R."/>
            <person name="Bao Z."/>
        </authorList>
    </citation>
    <scope>NUCLEOTIDE SEQUENCE [LARGE SCALE GENOMIC DNA]</scope>
    <source>
        <strain evidence="5 6">PY_sf001</strain>
    </source>
</reference>
<evidence type="ECO:0000256" key="4">
    <source>
        <dbReference type="ARBA" id="ARBA00022803"/>
    </source>
</evidence>
<keyword evidence="3" id="KW-0677">Repeat</keyword>
<dbReference type="SUPFAM" id="SSF48452">
    <property type="entry name" value="TPR-like"/>
    <property type="match status" value="1"/>
</dbReference>
<dbReference type="Proteomes" id="UP000242188">
    <property type="component" value="Unassembled WGS sequence"/>
</dbReference>
<dbReference type="PANTHER" id="PTHR16263:SF4">
    <property type="entry name" value="TETRATRICOPEPTIDE REPEAT PROTEIN 38"/>
    <property type="match status" value="1"/>
</dbReference>
<sequence length="454" mass="51444">MGGLVEWVNPPAFQAGGRERSQYVGWYDEESLGGLEGTCVKTVETDPNFVMGHVIKNGLEVLGTGRTIRLDQELDKDIKKMVSLGKSKSVTDREKKHVNAVRLWAEGEMTAATHVWEDILVTHPQDILALKFAHDSYFYLGYQPQCRDSIARVLPSWNKRMPLYGYLLGMYAFGLEECNHYQQAEVTARQGLDINRRDAWSTHAMAHVFEMQGRFEEGINFMSNTENDWNTCGMIACHNYWHYGVYNIEKGTYDDALGIFDSEIMKRAKTSGALLDVVDAASLLFRLQMEGVNVKDRWQDVFESCQSHIEDHIITFNDAHILFACLGSEKVEESKRLIDTLKDFVRNGKGDNRRISEEVGVPLCEGILAYENGEYARAVDLMYPIRYRIITIGGSHAQRDVFNQLLIQAAIKSTRKDHCKLARKENSVLSPGIEHVISKFLVGQSTTELKGNSL</sequence>
<dbReference type="InterPro" id="IPR011990">
    <property type="entry name" value="TPR-like_helical_dom_sf"/>
</dbReference>
<dbReference type="OrthoDB" id="1427555at2759"/>
<keyword evidence="4" id="KW-0802">TPR repeat</keyword>
<evidence type="ECO:0000313" key="6">
    <source>
        <dbReference type="Proteomes" id="UP000242188"/>
    </source>
</evidence>
<comment type="caution">
    <text evidence="5">The sequence shown here is derived from an EMBL/GenBank/DDBJ whole genome shotgun (WGS) entry which is preliminary data.</text>
</comment>
<dbReference type="EMBL" id="NEDP02001201">
    <property type="protein sequence ID" value="OWF53854.1"/>
    <property type="molecule type" value="Genomic_DNA"/>
</dbReference>
<evidence type="ECO:0000313" key="5">
    <source>
        <dbReference type="EMBL" id="OWF53854.1"/>
    </source>
</evidence>
<accession>A0A210QYP3</accession>
<evidence type="ECO:0000256" key="1">
    <source>
        <dbReference type="ARBA" id="ARBA00005857"/>
    </source>
</evidence>
<dbReference type="InterPro" id="IPR033891">
    <property type="entry name" value="TTC38"/>
</dbReference>
<proteinExistence type="inferred from homology"/>